<feature type="transmembrane region" description="Helical" evidence="6">
    <location>
        <begin position="68"/>
        <end position="87"/>
    </location>
</feature>
<evidence type="ECO:0000256" key="5">
    <source>
        <dbReference type="ARBA" id="ARBA00023136"/>
    </source>
</evidence>
<evidence type="ECO:0000256" key="2">
    <source>
        <dbReference type="ARBA" id="ARBA00009399"/>
    </source>
</evidence>
<dbReference type="InterPro" id="IPR007267">
    <property type="entry name" value="GtrA_DPMS_TM"/>
</dbReference>
<dbReference type="PANTHER" id="PTHR38459">
    <property type="entry name" value="PROPHAGE BACTOPRENOL-LINKED GLUCOSE TRANSLOCASE HOMOLOG"/>
    <property type="match status" value="1"/>
</dbReference>
<comment type="similarity">
    <text evidence="2">Belongs to the GtrA family.</text>
</comment>
<keyword evidence="3 6" id="KW-0812">Transmembrane</keyword>
<keyword evidence="5 6" id="KW-0472">Membrane</keyword>
<feature type="transmembrane region" description="Helical" evidence="6">
    <location>
        <begin position="34"/>
        <end position="56"/>
    </location>
</feature>
<reference evidence="8 9" key="1">
    <citation type="submission" date="2020-08" db="EMBL/GenBank/DDBJ databases">
        <title>Sequencing the genomes of 1000 actinobacteria strains.</title>
        <authorList>
            <person name="Klenk H.-P."/>
        </authorList>
    </citation>
    <scope>NUCLEOTIDE SEQUENCE [LARGE SCALE GENOMIC DNA]</scope>
    <source>
        <strain evidence="8 9">DSM 45886</strain>
    </source>
</reference>
<dbReference type="GO" id="GO:0005886">
    <property type="term" value="C:plasma membrane"/>
    <property type="evidence" value="ECO:0007669"/>
    <property type="project" value="TreeGrafter"/>
</dbReference>
<feature type="transmembrane region" description="Helical" evidence="6">
    <location>
        <begin position="140"/>
        <end position="156"/>
    </location>
</feature>
<feature type="domain" description="GtrA/DPMS transmembrane" evidence="7">
    <location>
        <begin position="36"/>
        <end position="163"/>
    </location>
</feature>
<comment type="subcellular location">
    <subcellularLocation>
        <location evidence="1">Membrane</location>
        <topology evidence="1">Multi-pass membrane protein</topology>
    </subcellularLocation>
</comment>
<evidence type="ECO:0000256" key="4">
    <source>
        <dbReference type="ARBA" id="ARBA00022989"/>
    </source>
</evidence>
<evidence type="ECO:0000313" key="9">
    <source>
        <dbReference type="Proteomes" id="UP000578819"/>
    </source>
</evidence>
<keyword evidence="9" id="KW-1185">Reference proteome</keyword>
<proteinExistence type="inferred from homology"/>
<dbReference type="AlphaFoldDB" id="A0A7W7SS69"/>
<dbReference type="Pfam" id="PF04138">
    <property type="entry name" value="GtrA_DPMS_TM"/>
    <property type="match status" value="1"/>
</dbReference>
<protein>
    <submittedName>
        <fullName evidence="8">Putative flippase GtrA</fullName>
    </submittedName>
</protein>
<dbReference type="GO" id="GO:0000271">
    <property type="term" value="P:polysaccharide biosynthetic process"/>
    <property type="evidence" value="ECO:0007669"/>
    <property type="project" value="InterPro"/>
</dbReference>
<feature type="transmembrane region" description="Helical" evidence="6">
    <location>
        <begin position="99"/>
        <end position="120"/>
    </location>
</feature>
<evidence type="ECO:0000313" key="8">
    <source>
        <dbReference type="EMBL" id="MBB4959994.1"/>
    </source>
</evidence>
<comment type="caution">
    <text evidence="8">The sequence shown here is derived from an EMBL/GenBank/DDBJ whole genome shotgun (WGS) entry which is preliminary data.</text>
</comment>
<evidence type="ECO:0000259" key="7">
    <source>
        <dbReference type="Pfam" id="PF04138"/>
    </source>
</evidence>
<evidence type="ECO:0000256" key="3">
    <source>
        <dbReference type="ARBA" id="ARBA00022692"/>
    </source>
</evidence>
<gene>
    <name evidence="8" type="ORF">FHR38_003727</name>
</gene>
<evidence type="ECO:0000256" key="1">
    <source>
        <dbReference type="ARBA" id="ARBA00004141"/>
    </source>
</evidence>
<name>A0A7W7SS69_9ACTN</name>
<dbReference type="InterPro" id="IPR051401">
    <property type="entry name" value="GtrA_CellWall_Glycosyl"/>
</dbReference>
<evidence type="ECO:0000256" key="6">
    <source>
        <dbReference type="SAM" id="Phobius"/>
    </source>
</evidence>
<accession>A0A7W7SS69</accession>
<sequence length="179" mass="19688">MPSTVTGGQPSPSGTRRGLRYLLLDRFGHLVRELGKFGVVGGFAFFVDLALFNYAVTRLGMERLTAKTFSTVVAATIAFVGNRFWTWRHRERSGMAREYSLYFFFNAVGLGIAVACLGISHYGLGAIWPSVFKSLLADNISANLVGAALGTLFRFWSYRRFVFVGPAAQDAPDVITKSD</sequence>
<organism evidence="8 9">
    <name type="scientific">Micromonospora polyrhachis</name>
    <dbReference type="NCBI Taxonomy" id="1282883"/>
    <lineage>
        <taxon>Bacteria</taxon>
        <taxon>Bacillati</taxon>
        <taxon>Actinomycetota</taxon>
        <taxon>Actinomycetes</taxon>
        <taxon>Micromonosporales</taxon>
        <taxon>Micromonosporaceae</taxon>
        <taxon>Micromonospora</taxon>
    </lineage>
</organism>
<dbReference type="EMBL" id="JACHJW010000001">
    <property type="protein sequence ID" value="MBB4959994.1"/>
    <property type="molecule type" value="Genomic_DNA"/>
</dbReference>
<dbReference type="Proteomes" id="UP000578819">
    <property type="component" value="Unassembled WGS sequence"/>
</dbReference>
<dbReference type="RefSeq" id="WP_184535828.1">
    <property type="nucleotide sequence ID" value="NZ_JACHJW010000001.1"/>
</dbReference>
<dbReference type="PANTHER" id="PTHR38459:SF1">
    <property type="entry name" value="PROPHAGE BACTOPRENOL-LINKED GLUCOSE TRANSLOCASE HOMOLOG"/>
    <property type="match status" value="1"/>
</dbReference>
<keyword evidence="4 6" id="KW-1133">Transmembrane helix</keyword>